<evidence type="ECO:0000313" key="2">
    <source>
        <dbReference type="EMBL" id="CAB4786000.1"/>
    </source>
</evidence>
<accession>A0A6J7TF14</accession>
<reference evidence="3" key="1">
    <citation type="submission" date="2020-05" db="EMBL/GenBank/DDBJ databases">
        <authorList>
            <person name="Chiriac C."/>
            <person name="Salcher M."/>
            <person name="Ghai R."/>
            <person name="Kavagutti S V."/>
        </authorList>
    </citation>
    <scope>NUCLEOTIDE SEQUENCE</scope>
</reference>
<organism evidence="3">
    <name type="scientific">freshwater metagenome</name>
    <dbReference type="NCBI Taxonomy" id="449393"/>
    <lineage>
        <taxon>unclassified sequences</taxon>
        <taxon>metagenomes</taxon>
        <taxon>ecological metagenomes</taxon>
    </lineage>
</organism>
<feature type="domain" description="RNA polymerase sigma factor 70 region 4 type 2" evidence="1">
    <location>
        <begin position="10"/>
        <end position="49"/>
    </location>
</feature>
<dbReference type="InterPro" id="IPR013249">
    <property type="entry name" value="RNA_pol_sigma70_r4_t2"/>
</dbReference>
<dbReference type="InterPro" id="IPR013324">
    <property type="entry name" value="RNA_pol_sigma_r3/r4-like"/>
</dbReference>
<sequence length="66" mass="7073">MSSSSNPQTLADLLASLPEEERIILTLHYLRSKSSIEIAALLSVPDRAVIAVIESGKARLKGELGL</sequence>
<dbReference type="EMBL" id="CAFAAF010000019">
    <property type="protein sequence ID" value="CAB4786000.1"/>
    <property type="molecule type" value="Genomic_DNA"/>
</dbReference>
<name>A0A6J7TF14_9ZZZZ</name>
<dbReference type="AlphaFoldDB" id="A0A6J7TF14"/>
<dbReference type="Pfam" id="PF08281">
    <property type="entry name" value="Sigma70_r4_2"/>
    <property type="match status" value="1"/>
</dbReference>
<protein>
    <submittedName>
        <fullName evidence="3">Unannotated protein</fullName>
    </submittedName>
</protein>
<evidence type="ECO:0000313" key="3">
    <source>
        <dbReference type="EMBL" id="CAB5051973.1"/>
    </source>
</evidence>
<dbReference type="Gene3D" id="1.10.10.10">
    <property type="entry name" value="Winged helix-like DNA-binding domain superfamily/Winged helix DNA-binding domain"/>
    <property type="match status" value="1"/>
</dbReference>
<dbReference type="InterPro" id="IPR036388">
    <property type="entry name" value="WH-like_DNA-bd_sf"/>
</dbReference>
<gene>
    <name evidence="2" type="ORF">UFOPK2978_00229</name>
    <name evidence="3" type="ORF">UFOPK4307_00108</name>
</gene>
<dbReference type="GO" id="GO:0003677">
    <property type="term" value="F:DNA binding"/>
    <property type="evidence" value="ECO:0007669"/>
    <property type="project" value="InterPro"/>
</dbReference>
<dbReference type="EMBL" id="CAFBQO010000007">
    <property type="protein sequence ID" value="CAB5051973.1"/>
    <property type="molecule type" value="Genomic_DNA"/>
</dbReference>
<dbReference type="GO" id="GO:0006352">
    <property type="term" value="P:DNA-templated transcription initiation"/>
    <property type="evidence" value="ECO:0007669"/>
    <property type="project" value="InterPro"/>
</dbReference>
<evidence type="ECO:0000259" key="1">
    <source>
        <dbReference type="Pfam" id="PF08281"/>
    </source>
</evidence>
<dbReference type="GO" id="GO:0016987">
    <property type="term" value="F:sigma factor activity"/>
    <property type="evidence" value="ECO:0007669"/>
    <property type="project" value="InterPro"/>
</dbReference>
<dbReference type="SUPFAM" id="SSF88659">
    <property type="entry name" value="Sigma3 and sigma4 domains of RNA polymerase sigma factors"/>
    <property type="match status" value="1"/>
</dbReference>
<proteinExistence type="predicted"/>